<feature type="region of interest" description="Disordered" evidence="1">
    <location>
        <begin position="224"/>
        <end position="243"/>
    </location>
</feature>
<dbReference type="RefSeq" id="XP_009497636.1">
    <property type="nucleotide sequence ID" value="XM_009499361.1"/>
</dbReference>
<reference evidence="3" key="1">
    <citation type="submission" date="2013-04" db="EMBL/GenBank/DDBJ databases">
        <title>The Genome Sequence of Fonticula alba ATCC 38817.</title>
        <authorList>
            <consortium name="The Broad Institute Genomics Platform"/>
            <person name="Russ C."/>
            <person name="Cuomo C."/>
            <person name="Burger G."/>
            <person name="Gray M.W."/>
            <person name="Holland P.W.H."/>
            <person name="King N."/>
            <person name="Lang F.B.F."/>
            <person name="Roger A.J."/>
            <person name="Ruiz-Trillo I."/>
            <person name="Brown M."/>
            <person name="Walker B."/>
            <person name="Young S."/>
            <person name="Zeng Q."/>
            <person name="Gargeya S."/>
            <person name="Fitzgerald M."/>
            <person name="Haas B."/>
            <person name="Abouelleil A."/>
            <person name="Allen A.W."/>
            <person name="Alvarado L."/>
            <person name="Arachchi H.M."/>
            <person name="Berlin A.M."/>
            <person name="Chapman S.B."/>
            <person name="Gainer-Dewar J."/>
            <person name="Goldberg J."/>
            <person name="Griggs A."/>
            <person name="Gujja S."/>
            <person name="Hansen M."/>
            <person name="Howarth C."/>
            <person name="Imamovic A."/>
            <person name="Ireland A."/>
            <person name="Larimer J."/>
            <person name="McCowan C."/>
            <person name="Murphy C."/>
            <person name="Pearson M."/>
            <person name="Poon T.W."/>
            <person name="Priest M."/>
            <person name="Roberts A."/>
            <person name="Saif S."/>
            <person name="Shea T."/>
            <person name="Sisk P."/>
            <person name="Sykes S."/>
            <person name="Wortman J."/>
            <person name="Nusbaum C."/>
            <person name="Birren B."/>
        </authorList>
    </citation>
    <scope>NUCLEOTIDE SEQUENCE [LARGE SCALE GENOMIC DNA]</scope>
    <source>
        <strain evidence="3">ATCC 38817</strain>
    </source>
</reference>
<gene>
    <name evidence="3" type="ORF">H696_05547</name>
</gene>
<evidence type="ECO:0000256" key="2">
    <source>
        <dbReference type="SAM" id="Phobius"/>
    </source>
</evidence>
<proteinExistence type="predicted"/>
<keyword evidence="4" id="KW-1185">Reference proteome</keyword>
<evidence type="ECO:0000313" key="3">
    <source>
        <dbReference type="EMBL" id="KCV67816.1"/>
    </source>
</evidence>
<evidence type="ECO:0008006" key="5">
    <source>
        <dbReference type="Google" id="ProtNLM"/>
    </source>
</evidence>
<keyword evidence="2" id="KW-0472">Membrane</keyword>
<evidence type="ECO:0000256" key="1">
    <source>
        <dbReference type="SAM" id="MobiDB-lite"/>
    </source>
</evidence>
<keyword evidence="2" id="KW-0812">Transmembrane</keyword>
<feature type="transmembrane region" description="Helical" evidence="2">
    <location>
        <begin position="50"/>
        <end position="68"/>
    </location>
</feature>
<keyword evidence="2" id="KW-1133">Transmembrane helix</keyword>
<sequence length="289" mass="31304">MRLTHRPPYRRRSRLRSALFFLTVAVVLLTLAGSLFYTAYDLFGNVPNVPLLLVGYGTFVIATLIIIADRLRTTRLTKKDIPRDYLPLQKYHIARPMLDYIHQSIHRNVQTLIGPVDGSLPGQWGLLDPADLDPIHFPTSLAMSFQLVEQFAMELGFPGRPGHCTVRRYLLELLPAAMAPPDSPASGMDMAAARRFVELYERASYGNPPAGLVPSRVALLAAQAAAEPGPGRPGHSASHGPALGGEIGQAEYEAFIAVTTDLLSNLRHVALSSAKSAAGQGASSDMSPE</sequence>
<organism evidence="3">
    <name type="scientific">Fonticula alba</name>
    <name type="common">Slime mold</name>
    <dbReference type="NCBI Taxonomy" id="691883"/>
    <lineage>
        <taxon>Eukaryota</taxon>
        <taxon>Rotosphaerida</taxon>
        <taxon>Fonticulaceae</taxon>
        <taxon>Fonticula</taxon>
    </lineage>
</organism>
<dbReference type="AlphaFoldDB" id="A0A058Z103"/>
<accession>A0A058Z103</accession>
<dbReference type="Proteomes" id="UP000030693">
    <property type="component" value="Unassembled WGS sequence"/>
</dbReference>
<dbReference type="GeneID" id="20530272"/>
<evidence type="ECO:0000313" key="4">
    <source>
        <dbReference type="Proteomes" id="UP000030693"/>
    </source>
</evidence>
<name>A0A058Z103_FONAL</name>
<protein>
    <recommendedName>
        <fullName evidence="5">Defect at low temperature protein 1</fullName>
    </recommendedName>
</protein>
<dbReference type="EMBL" id="KB932212">
    <property type="protein sequence ID" value="KCV67816.1"/>
    <property type="molecule type" value="Genomic_DNA"/>
</dbReference>